<proteinExistence type="predicted"/>
<dbReference type="GO" id="GO:0030659">
    <property type="term" value="C:cytoplasmic vesicle membrane"/>
    <property type="evidence" value="ECO:0007669"/>
    <property type="project" value="UniProtKB-SubCell"/>
</dbReference>
<protein>
    <recommendedName>
        <fullName evidence="11">TBC1 domain family member 24</fullName>
    </recommendedName>
</protein>
<dbReference type="SMART" id="SM00584">
    <property type="entry name" value="TLDc"/>
    <property type="match status" value="1"/>
</dbReference>
<evidence type="ECO:0000259" key="7">
    <source>
        <dbReference type="PROSITE" id="PS50086"/>
    </source>
</evidence>
<dbReference type="Pfam" id="PF07534">
    <property type="entry name" value="TLD"/>
    <property type="match status" value="1"/>
</dbReference>
<dbReference type="Pfam" id="PF00566">
    <property type="entry name" value="RabGAP-TBC"/>
    <property type="match status" value="1"/>
</dbReference>
<dbReference type="SUPFAM" id="SSF47923">
    <property type="entry name" value="Ypt/Rab-GAP domain of gyp1p"/>
    <property type="match status" value="1"/>
</dbReference>
<dbReference type="PANTHER" id="PTHR23354">
    <property type="entry name" value="NUCLEOLAR PROTEIN 7/ESTROGEN RECEPTOR COACTIVATOR-RELATED"/>
    <property type="match status" value="1"/>
</dbReference>
<feature type="domain" description="TLDc" evidence="8">
    <location>
        <begin position="388"/>
        <end position="572"/>
    </location>
</feature>
<gene>
    <name evidence="9" type="ORF">DSTB1V02_LOCUS812</name>
</gene>
<dbReference type="AlphaFoldDB" id="A0A7R8WZC8"/>
<dbReference type="GO" id="GO:0045202">
    <property type="term" value="C:synapse"/>
    <property type="evidence" value="ECO:0007669"/>
    <property type="project" value="UniProtKB-SubCell"/>
</dbReference>
<dbReference type="PROSITE" id="PS50086">
    <property type="entry name" value="TBC_RABGAP"/>
    <property type="match status" value="1"/>
</dbReference>
<keyword evidence="10" id="KW-1185">Reference proteome</keyword>
<keyword evidence="3" id="KW-0770">Synapse</keyword>
<dbReference type="Proteomes" id="UP000677054">
    <property type="component" value="Unassembled WGS sequence"/>
</dbReference>
<evidence type="ECO:0000256" key="2">
    <source>
        <dbReference type="ARBA" id="ARBA00004184"/>
    </source>
</evidence>
<evidence type="ECO:0000256" key="3">
    <source>
        <dbReference type="ARBA" id="ARBA00023018"/>
    </source>
</evidence>
<reference evidence="9" key="1">
    <citation type="submission" date="2020-11" db="EMBL/GenBank/DDBJ databases">
        <authorList>
            <person name="Tran Van P."/>
        </authorList>
    </citation>
    <scope>NUCLEOTIDE SEQUENCE</scope>
</reference>
<dbReference type="GO" id="GO:0012505">
    <property type="term" value="C:endomembrane system"/>
    <property type="evidence" value="ECO:0007669"/>
    <property type="project" value="UniProtKB-SubCell"/>
</dbReference>
<dbReference type="EMBL" id="CAJPEV010000064">
    <property type="protein sequence ID" value="CAG0879914.1"/>
    <property type="molecule type" value="Genomic_DNA"/>
</dbReference>
<evidence type="ECO:0000256" key="1">
    <source>
        <dbReference type="ARBA" id="ARBA00004156"/>
    </source>
</evidence>
<dbReference type="InterPro" id="IPR035969">
    <property type="entry name" value="Rab-GAP_TBC_sf"/>
</dbReference>
<dbReference type="OrthoDB" id="10065050at2759"/>
<sequence>MTRRGSEDHQSNLPLTYLVNVPNDLPVSLPPSKEKPPSWNAFQAILKLGKHREVKKGLRNGGWGWNDPIRAHLWHEIMKYLHSSSHIHDTYYEETAAQLFPESDAENKKLAFPAFVDREHVEERFLNEKGRKVALRIVYVLGYSYPDITFSPLLYPLTAIMLHYMPEDAAYMCVNMLLSGKTVTQTKLAYECRWRTLLHLCKKYAKPAWSHLNASLNNPEKLDHLFEGWLWWIFADLPFPHLVRVIDCYLLEGPKVLYRVALAILLLFYKQGHLVSTSEANNLPEAISHFSRNIPVCLLTQRECSILGMQGVNSLFFLQVGTEKLLKWSFSIRGFSRQEIERLRWKTEVWLNSRSRRGSGSTSPRITRSRSMDLPTCQSQAHMKMISHTLPIPELLMLWSWLPTRMTMYQPKLLYTTEEHGCSITTFFSRVEEQEATVLLIKSHNDEVFGAYCSAPWGERKRKNEITGYKHTYFGTGETFVFTLHPRAMKYAWVGIKQQQDVEGPSCMRHAAQLFMAADQHMITIGGGRGQAIWIDADICYGKTESCQTFENPPLCSESDFQIKVLEVIGFT</sequence>
<accession>A0A7R8WZC8</accession>
<dbReference type="PROSITE" id="PS51886">
    <property type="entry name" value="TLDC"/>
    <property type="match status" value="1"/>
</dbReference>
<evidence type="ECO:0000256" key="6">
    <source>
        <dbReference type="ARBA" id="ARBA00034103"/>
    </source>
</evidence>
<name>A0A7R8WZC8_9CRUS</name>
<evidence type="ECO:0000259" key="8">
    <source>
        <dbReference type="PROSITE" id="PS51886"/>
    </source>
</evidence>
<organism evidence="9">
    <name type="scientific">Darwinula stevensoni</name>
    <dbReference type="NCBI Taxonomy" id="69355"/>
    <lineage>
        <taxon>Eukaryota</taxon>
        <taxon>Metazoa</taxon>
        <taxon>Ecdysozoa</taxon>
        <taxon>Arthropoda</taxon>
        <taxon>Crustacea</taxon>
        <taxon>Oligostraca</taxon>
        <taxon>Ostracoda</taxon>
        <taxon>Podocopa</taxon>
        <taxon>Podocopida</taxon>
        <taxon>Darwinulocopina</taxon>
        <taxon>Darwinuloidea</taxon>
        <taxon>Darwinulidae</taxon>
        <taxon>Darwinula</taxon>
    </lineage>
</organism>
<evidence type="ECO:0000313" key="10">
    <source>
        <dbReference type="Proteomes" id="UP000677054"/>
    </source>
</evidence>
<keyword evidence="5" id="KW-0968">Cytoplasmic vesicle</keyword>
<evidence type="ECO:0000256" key="4">
    <source>
        <dbReference type="ARBA" id="ARBA00023136"/>
    </source>
</evidence>
<dbReference type="InterPro" id="IPR006571">
    <property type="entry name" value="TLDc_dom"/>
</dbReference>
<dbReference type="InterPro" id="IPR000195">
    <property type="entry name" value="Rab-GAP-TBC_dom"/>
</dbReference>
<keyword evidence="4" id="KW-0472">Membrane</keyword>
<dbReference type="Gene3D" id="1.10.472.80">
    <property type="entry name" value="Ypt/Rab-GAP domain of gyp1p, domain 3"/>
    <property type="match status" value="1"/>
</dbReference>
<evidence type="ECO:0000256" key="5">
    <source>
        <dbReference type="ARBA" id="ARBA00023329"/>
    </source>
</evidence>
<dbReference type="EMBL" id="LR899581">
    <property type="protein sequence ID" value="CAD7240806.1"/>
    <property type="molecule type" value="Genomic_DNA"/>
</dbReference>
<dbReference type="PANTHER" id="PTHR23354:SF122">
    <property type="entry name" value="GTPASE-ACTIVATING PROTEIN SKYWALKER"/>
    <property type="match status" value="1"/>
</dbReference>
<evidence type="ECO:0000313" key="9">
    <source>
        <dbReference type="EMBL" id="CAD7240806.1"/>
    </source>
</evidence>
<comment type="subcellular location">
    <subcellularLocation>
        <location evidence="1">Cytoplasmic vesicle membrane</location>
    </subcellularLocation>
    <subcellularLocation>
        <location evidence="2">Endomembrane system</location>
        <topology evidence="2">Peripheral membrane protein</topology>
    </subcellularLocation>
    <subcellularLocation>
        <location evidence="6">Synapse</location>
    </subcellularLocation>
</comment>
<evidence type="ECO:0008006" key="11">
    <source>
        <dbReference type="Google" id="ProtNLM"/>
    </source>
</evidence>
<feature type="domain" description="Rab-GAP TBC" evidence="7">
    <location>
        <begin position="64"/>
        <end position="253"/>
    </location>
</feature>